<dbReference type="InterPro" id="IPR056884">
    <property type="entry name" value="NPHP3-like_N"/>
</dbReference>
<evidence type="ECO:0000313" key="4">
    <source>
        <dbReference type="Proteomes" id="UP000053477"/>
    </source>
</evidence>
<evidence type="ECO:0000256" key="1">
    <source>
        <dbReference type="ARBA" id="ARBA00022737"/>
    </source>
</evidence>
<feature type="non-terminal residue" evidence="3">
    <location>
        <position position="99"/>
    </location>
</feature>
<dbReference type="SUPFAM" id="SSF52540">
    <property type="entry name" value="P-loop containing nucleoside triphosphate hydrolases"/>
    <property type="match status" value="1"/>
</dbReference>
<reference evidence="3 4" key="1">
    <citation type="submission" date="2015-04" db="EMBL/GenBank/DDBJ databases">
        <title>Complete genome sequence of Schizopora paradoxa KUC8140, a cosmopolitan wood degrader in East Asia.</title>
        <authorList>
            <consortium name="DOE Joint Genome Institute"/>
            <person name="Min B."/>
            <person name="Park H."/>
            <person name="Jang Y."/>
            <person name="Kim J.-J."/>
            <person name="Kim K.H."/>
            <person name="Pangilinan J."/>
            <person name="Lipzen A."/>
            <person name="Riley R."/>
            <person name="Grigoriev I.V."/>
            <person name="Spatafora J.W."/>
            <person name="Choi I.-G."/>
        </authorList>
    </citation>
    <scope>NUCLEOTIDE SEQUENCE [LARGE SCALE GENOMIC DNA]</scope>
    <source>
        <strain evidence="3 4">KUC8140</strain>
    </source>
</reference>
<proteinExistence type="predicted"/>
<dbReference type="Gene3D" id="3.40.50.300">
    <property type="entry name" value="P-loop containing nucleotide triphosphate hydrolases"/>
    <property type="match status" value="1"/>
</dbReference>
<keyword evidence="1" id="KW-0677">Repeat</keyword>
<name>A0A0H2RFN6_9AGAM</name>
<organism evidence="3 4">
    <name type="scientific">Schizopora paradoxa</name>
    <dbReference type="NCBI Taxonomy" id="27342"/>
    <lineage>
        <taxon>Eukaryota</taxon>
        <taxon>Fungi</taxon>
        <taxon>Dikarya</taxon>
        <taxon>Basidiomycota</taxon>
        <taxon>Agaricomycotina</taxon>
        <taxon>Agaricomycetes</taxon>
        <taxon>Hymenochaetales</taxon>
        <taxon>Schizoporaceae</taxon>
        <taxon>Schizopora</taxon>
    </lineage>
</organism>
<dbReference type="Proteomes" id="UP000053477">
    <property type="component" value="Unassembled WGS sequence"/>
</dbReference>
<evidence type="ECO:0000259" key="2">
    <source>
        <dbReference type="Pfam" id="PF24883"/>
    </source>
</evidence>
<evidence type="ECO:0000313" key="3">
    <source>
        <dbReference type="EMBL" id="KLO10619.1"/>
    </source>
</evidence>
<dbReference type="STRING" id="27342.A0A0H2RFN6"/>
<dbReference type="OrthoDB" id="3269932at2759"/>
<feature type="non-terminal residue" evidence="3">
    <location>
        <position position="1"/>
    </location>
</feature>
<dbReference type="Pfam" id="PF24883">
    <property type="entry name" value="NPHP3_N"/>
    <property type="match status" value="1"/>
</dbReference>
<gene>
    <name evidence="3" type="ORF">SCHPADRAFT_798949</name>
</gene>
<sequence>CYDGTCKAILSEIKNWVTAVDGQSKMFWLRGLSGSGKSTIAMTIAHWAEHEGLLGYSNFPLIAKGSYNDSIKFPYLILHHIAYRLSKFDSSLTESVMKA</sequence>
<dbReference type="InterPro" id="IPR027417">
    <property type="entry name" value="P-loop_NTPase"/>
</dbReference>
<dbReference type="EMBL" id="KQ086021">
    <property type="protein sequence ID" value="KLO10619.1"/>
    <property type="molecule type" value="Genomic_DNA"/>
</dbReference>
<dbReference type="InParanoid" id="A0A0H2RFN6"/>
<dbReference type="AlphaFoldDB" id="A0A0H2RFN6"/>
<accession>A0A0H2RFN6</accession>
<keyword evidence="4" id="KW-1185">Reference proteome</keyword>
<feature type="domain" description="Nephrocystin 3-like N-terminal" evidence="2">
    <location>
        <begin position="4"/>
        <end position="97"/>
    </location>
</feature>
<protein>
    <recommendedName>
        <fullName evidence="2">Nephrocystin 3-like N-terminal domain-containing protein</fullName>
    </recommendedName>
</protein>